<dbReference type="Pfam" id="PF00072">
    <property type="entry name" value="Response_reg"/>
    <property type="match status" value="1"/>
</dbReference>
<evidence type="ECO:0000313" key="8">
    <source>
        <dbReference type="EMBL" id="MFC6715128.1"/>
    </source>
</evidence>
<protein>
    <submittedName>
        <fullName evidence="8">Response regulator transcription factor</fullName>
    </submittedName>
</protein>
<dbReference type="Gene3D" id="3.40.50.2300">
    <property type="match status" value="1"/>
</dbReference>
<evidence type="ECO:0000256" key="5">
    <source>
        <dbReference type="PROSITE-ProRule" id="PRU00169"/>
    </source>
</evidence>
<dbReference type="EMBL" id="JBHSWJ010000002">
    <property type="protein sequence ID" value="MFC6715128.1"/>
    <property type="molecule type" value="Genomic_DNA"/>
</dbReference>
<dbReference type="RefSeq" id="WP_377823999.1">
    <property type="nucleotide sequence ID" value="NZ_JBHSWJ010000002.1"/>
</dbReference>
<evidence type="ECO:0000313" key="9">
    <source>
        <dbReference type="Proteomes" id="UP001596356"/>
    </source>
</evidence>
<feature type="domain" description="Response regulatory" evidence="7">
    <location>
        <begin position="9"/>
        <end position="122"/>
    </location>
</feature>
<dbReference type="PROSITE" id="PS50043">
    <property type="entry name" value="HTH_LUXR_2"/>
    <property type="match status" value="1"/>
</dbReference>
<dbReference type="PRINTS" id="PR00038">
    <property type="entry name" value="HTHLUXR"/>
</dbReference>
<organism evidence="8 9">
    <name type="scientific">Branchiibius cervicis</name>
    <dbReference type="NCBI Taxonomy" id="908252"/>
    <lineage>
        <taxon>Bacteria</taxon>
        <taxon>Bacillati</taxon>
        <taxon>Actinomycetota</taxon>
        <taxon>Actinomycetes</taxon>
        <taxon>Micrococcales</taxon>
        <taxon>Dermacoccaceae</taxon>
        <taxon>Branchiibius</taxon>
    </lineage>
</organism>
<dbReference type="PANTHER" id="PTHR43214:SF24">
    <property type="entry name" value="TRANSCRIPTIONAL REGULATORY PROTEIN NARL-RELATED"/>
    <property type="match status" value="1"/>
</dbReference>
<dbReference type="CDD" id="cd06170">
    <property type="entry name" value="LuxR_C_like"/>
    <property type="match status" value="1"/>
</dbReference>
<evidence type="ECO:0000256" key="3">
    <source>
        <dbReference type="ARBA" id="ARBA00023125"/>
    </source>
</evidence>
<keyword evidence="4" id="KW-0804">Transcription</keyword>
<dbReference type="SUPFAM" id="SSF52172">
    <property type="entry name" value="CheY-like"/>
    <property type="match status" value="1"/>
</dbReference>
<keyword evidence="1 5" id="KW-0597">Phosphoprotein</keyword>
<evidence type="ECO:0000256" key="1">
    <source>
        <dbReference type="ARBA" id="ARBA00022553"/>
    </source>
</evidence>
<feature type="domain" description="HTH luxR-type" evidence="6">
    <location>
        <begin position="149"/>
        <end position="214"/>
    </location>
</feature>
<proteinExistence type="predicted"/>
<keyword evidence="3" id="KW-0238">DNA-binding</keyword>
<keyword evidence="9" id="KW-1185">Reference proteome</keyword>
<comment type="caution">
    <text evidence="8">The sequence shown here is derived from an EMBL/GenBank/DDBJ whole genome shotgun (WGS) entry which is preliminary data.</text>
</comment>
<sequence>MSDPVEPIRIVIVDDSPVVRMGLRALVDTEADLSVVGEAGDGEEALRVVRRESPDVVLLDVRMPRKDGLSVLAEITACASVVMMTFTDEPGVIHQALAAGAVGYLVHGTFDAAGLAQFIRGAAGGVGAFSGPALTAIHQAVSNGATRGLRSGRHPLSQRQVEVMELISMGRSNSEIARTLFVAEKTVKNHINQIFAALGVETRAEAIAAWLGTDQPVPLGP</sequence>
<accession>A0ABW2AWU1</accession>
<evidence type="ECO:0000256" key="2">
    <source>
        <dbReference type="ARBA" id="ARBA00023015"/>
    </source>
</evidence>
<evidence type="ECO:0000256" key="4">
    <source>
        <dbReference type="ARBA" id="ARBA00023163"/>
    </source>
</evidence>
<dbReference type="CDD" id="cd17535">
    <property type="entry name" value="REC_NarL-like"/>
    <property type="match status" value="1"/>
</dbReference>
<dbReference type="Proteomes" id="UP001596356">
    <property type="component" value="Unassembled WGS sequence"/>
</dbReference>
<dbReference type="PROSITE" id="PS50110">
    <property type="entry name" value="RESPONSE_REGULATORY"/>
    <property type="match status" value="1"/>
</dbReference>
<dbReference type="PANTHER" id="PTHR43214">
    <property type="entry name" value="TWO-COMPONENT RESPONSE REGULATOR"/>
    <property type="match status" value="1"/>
</dbReference>
<dbReference type="SMART" id="SM00448">
    <property type="entry name" value="REC"/>
    <property type="match status" value="1"/>
</dbReference>
<gene>
    <name evidence="8" type="ORF">ACFQBT_15455</name>
</gene>
<dbReference type="InterPro" id="IPR001789">
    <property type="entry name" value="Sig_transdc_resp-reg_receiver"/>
</dbReference>
<keyword evidence="2" id="KW-0805">Transcription regulation</keyword>
<dbReference type="SUPFAM" id="SSF46894">
    <property type="entry name" value="C-terminal effector domain of the bipartite response regulators"/>
    <property type="match status" value="1"/>
</dbReference>
<name>A0ABW2AWU1_9MICO</name>
<dbReference type="InterPro" id="IPR039420">
    <property type="entry name" value="WalR-like"/>
</dbReference>
<dbReference type="Pfam" id="PF00196">
    <property type="entry name" value="GerE"/>
    <property type="match status" value="1"/>
</dbReference>
<evidence type="ECO:0000259" key="7">
    <source>
        <dbReference type="PROSITE" id="PS50110"/>
    </source>
</evidence>
<evidence type="ECO:0000259" key="6">
    <source>
        <dbReference type="PROSITE" id="PS50043"/>
    </source>
</evidence>
<dbReference type="InterPro" id="IPR016032">
    <property type="entry name" value="Sig_transdc_resp-reg_C-effctor"/>
</dbReference>
<dbReference type="InterPro" id="IPR000792">
    <property type="entry name" value="Tscrpt_reg_LuxR_C"/>
</dbReference>
<feature type="modified residue" description="4-aspartylphosphate" evidence="5">
    <location>
        <position position="60"/>
    </location>
</feature>
<reference evidence="9" key="1">
    <citation type="journal article" date="2019" name="Int. J. Syst. Evol. Microbiol.">
        <title>The Global Catalogue of Microorganisms (GCM) 10K type strain sequencing project: providing services to taxonomists for standard genome sequencing and annotation.</title>
        <authorList>
            <consortium name="The Broad Institute Genomics Platform"/>
            <consortium name="The Broad Institute Genome Sequencing Center for Infectious Disease"/>
            <person name="Wu L."/>
            <person name="Ma J."/>
        </authorList>
    </citation>
    <scope>NUCLEOTIDE SEQUENCE [LARGE SCALE GENOMIC DNA]</scope>
    <source>
        <strain evidence="9">NBRC 106593</strain>
    </source>
</reference>
<dbReference type="InterPro" id="IPR058245">
    <property type="entry name" value="NreC/VraR/RcsB-like_REC"/>
</dbReference>
<dbReference type="InterPro" id="IPR011006">
    <property type="entry name" value="CheY-like_superfamily"/>
</dbReference>
<dbReference type="SMART" id="SM00421">
    <property type="entry name" value="HTH_LUXR"/>
    <property type="match status" value="1"/>
</dbReference>